<dbReference type="Proteomes" id="UP000694415">
    <property type="component" value="Unplaced"/>
</dbReference>
<dbReference type="Gene3D" id="2.60.40.10">
    <property type="entry name" value="Immunoglobulins"/>
    <property type="match status" value="1"/>
</dbReference>
<evidence type="ECO:0000256" key="2">
    <source>
        <dbReference type="ARBA" id="ARBA00023130"/>
    </source>
</evidence>
<dbReference type="Pfam" id="PF07686">
    <property type="entry name" value="V-set"/>
    <property type="match status" value="1"/>
</dbReference>
<dbReference type="InterPro" id="IPR036179">
    <property type="entry name" value="Ig-like_dom_sf"/>
</dbReference>
<evidence type="ECO:0000256" key="1">
    <source>
        <dbReference type="ARBA" id="ARBA00022859"/>
    </source>
</evidence>
<evidence type="ECO:0000313" key="7">
    <source>
        <dbReference type="Proteomes" id="UP000694415"/>
    </source>
</evidence>
<proteinExistence type="predicted"/>
<keyword evidence="4" id="KW-1280">Immunoglobulin</keyword>
<evidence type="ECO:0000256" key="4">
    <source>
        <dbReference type="ARBA" id="ARBA00043265"/>
    </source>
</evidence>
<dbReference type="GO" id="GO:0005886">
    <property type="term" value="C:plasma membrane"/>
    <property type="evidence" value="ECO:0007669"/>
    <property type="project" value="UniProtKB-ARBA"/>
</dbReference>
<dbReference type="GO" id="GO:0005576">
    <property type="term" value="C:extracellular region"/>
    <property type="evidence" value="ECO:0007669"/>
    <property type="project" value="UniProtKB-ARBA"/>
</dbReference>
<reference evidence="6" key="1">
    <citation type="submission" date="2025-08" db="UniProtKB">
        <authorList>
            <consortium name="Ensembl"/>
        </authorList>
    </citation>
    <scope>IDENTIFICATION</scope>
</reference>
<dbReference type="InterPro" id="IPR003599">
    <property type="entry name" value="Ig_sub"/>
</dbReference>
<evidence type="ECO:0000256" key="3">
    <source>
        <dbReference type="ARBA" id="ARBA00023157"/>
    </source>
</evidence>
<dbReference type="GO" id="GO:0002250">
    <property type="term" value="P:adaptive immune response"/>
    <property type="evidence" value="ECO:0007669"/>
    <property type="project" value="UniProtKB-KW"/>
</dbReference>
<keyword evidence="2" id="KW-1064">Adaptive immunity</keyword>
<dbReference type="InterPro" id="IPR013783">
    <property type="entry name" value="Ig-like_fold"/>
</dbReference>
<keyword evidence="3" id="KW-1015">Disulfide bond</keyword>
<feature type="domain" description="Ig-like" evidence="5">
    <location>
        <begin position="18"/>
        <end position="91"/>
    </location>
</feature>
<keyword evidence="1" id="KW-0391">Immunity</keyword>
<dbReference type="Ensembl" id="ENSMSIT00000015562.1">
    <property type="protein sequence ID" value="ENSMSIP00000012251.1"/>
    <property type="gene ID" value="ENSMSIG00000010689.1"/>
</dbReference>
<sequence>MNCNIQVIQSPFLSASVGERVTISCKTHQHINSSIDWYQQKVGKAPKLLIRDASFSLTDTPSRFTGNGFGTDFTLSISSMQPQDGATYFCQQHFNYYHSDISHNINHPEMHICEAWLSQLFF</sequence>
<organism evidence="6 7">
    <name type="scientific">Mus spicilegus</name>
    <name type="common">Mound-building mouse</name>
    <dbReference type="NCBI Taxonomy" id="10103"/>
    <lineage>
        <taxon>Eukaryota</taxon>
        <taxon>Metazoa</taxon>
        <taxon>Chordata</taxon>
        <taxon>Craniata</taxon>
        <taxon>Vertebrata</taxon>
        <taxon>Euteleostomi</taxon>
        <taxon>Mammalia</taxon>
        <taxon>Eutheria</taxon>
        <taxon>Euarchontoglires</taxon>
        <taxon>Glires</taxon>
        <taxon>Rodentia</taxon>
        <taxon>Myomorpha</taxon>
        <taxon>Muroidea</taxon>
        <taxon>Muridae</taxon>
        <taxon>Murinae</taxon>
        <taxon>Mus</taxon>
        <taxon>Mus</taxon>
    </lineage>
</organism>
<accession>A0A8C6GV16</accession>
<protein>
    <recommendedName>
        <fullName evidence="5">Ig-like domain-containing protein</fullName>
    </recommendedName>
</protein>
<dbReference type="PANTHER" id="PTHR23267">
    <property type="entry name" value="IMMUNOGLOBULIN LIGHT CHAIN"/>
    <property type="match status" value="1"/>
</dbReference>
<dbReference type="InterPro" id="IPR007110">
    <property type="entry name" value="Ig-like_dom"/>
</dbReference>
<dbReference type="FunFam" id="2.60.40.10:FF:000212">
    <property type="entry name" value="Immunoglobulin kappa chain variable 12-38"/>
    <property type="match status" value="1"/>
</dbReference>
<reference evidence="6" key="2">
    <citation type="submission" date="2025-09" db="UniProtKB">
        <authorList>
            <consortium name="Ensembl"/>
        </authorList>
    </citation>
    <scope>IDENTIFICATION</scope>
</reference>
<evidence type="ECO:0000259" key="5">
    <source>
        <dbReference type="PROSITE" id="PS50835"/>
    </source>
</evidence>
<dbReference type="InterPro" id="IPR013106">
    <property type="entry name" value="Ig_V-set"/>
</dbReference>
<dbReference type="GeneTree" id="ENSGT00940000162421"/>
<dbReference type="SMART" id="SM00406">
    <property type="entry name" value="IGv"/>
    <property type="match status" value="1"/>
</dbReference>
<name>A0A8C6GV16_MUSSI</name>
<dbReference type="InterPro" id="IPR050150">
    <property type="entry name" value="IgV_Light_Chain"/>
</dbReference>
<dbReference type="PROSITE" id="PS50835">
    <property type="entry name" value="IG_LIKE"/>
    <property type="match status" value="1"/>
</dbReference>
<dbReference type="SMART" id="SM00409">
    <property type="entry name" value="IG"/>
    <property type="match status" value="1"/>
</dbReference>
<keyword evidence="7" id="KW-1185">Reference proteome</keyword>
<dbReference type="SUPFAM" id="SSF48726">
    <property type="entry name" value="Immunoglobulin"/>
    <property type="match status" value="1"/>
</dbReference>
<evidence type="ECO:0000313" key="6">
    <source>
        <dbReference type="Ensembl" id="ENSMSIP00000012251.1"/>
    </source>
</evidence>
<dbReference type="GO" id="GO:0019814">
    <property type="term" value="C:immunoglobulin complex"/>
    <property type="evidence" value="ECO:0007669"/>
    <property type="project" value="UniProtKB-KW"/>
</dbReference>
<dbReference type="AlphaFoldDB" id="A0A8C6GV16"/>